<comment type="caution">
    <text evidence="1">The sequence shown here is derived from an EMBL/GenBank/DDBJ whole genome shotgun (WGS) entry which is preliminary data.</text>
</comment>
<proteinExistence type="predicted"/>
<gene>
    <name evidence="1" type="ORF">BKG76_16600</name>
</gene>
<organism evidence="1 2">
    <name type="scientific">Mycobacteroides franklinii</name>
    <dbReference type="NCBI Taxonomy" id="948102"/>
    <lineage>
        <taxon>Bacteria</taxon>
        <taxon>Bacillati</taxon>
        <taxon>Actinomycetota</taxon>
        <taxon>Actinomycetes</taxon>
        <taxon>Mycobacteriales</taxon>
        <taxon>Mycobacteriaceae</taxon>
        <taxon>Mycobacteroides</taxon>
    </lineage>
</organism>
<sequence length="344" mass="36524">MVIEPPLGQLLVIVGDDTHTFHPSAQSLVVGIGDNGSIQIAPDSLPGAHVVLSKTGAYWTGVVAGREVLVDGQLRASFSVVEPVTCRFPGQEQSVTFLTESHRRGQTTELDPGVLREARAAAQLSDQEDATLPGLADASTMDPGASTRLEEHELWPGDDLLAKLERAYGWPVGTLSRIRDGRTRTEGPDDNDATSLVASTGQVPLLANAAQLALQAILPRIDTLPGADSADLPARANAITDDLRRVEELCQRAAQHSHGIPEFARILSNVRRAYRKVMLLAAQSSGAYLSQRLYATRYLSGLTAEEMATAAAIPIDAVTAAEAGTDVAPADEVALTHLLNHLAN</sequence>
<name>A0A1S1LB30_9MYCO</name>
<evidence type="ECO:0000313" key="2">
    <source>
        <dbReference type="Proteomes" id="UP000179616"/>
    </source>
</evidence>
<dbReference type="Proteomes" id="UP000179616">
    <property type="component" value="Unassembled WGS sequence"/>
</dbReference>
<reference evidence="1 2" key="1">
    <citation type="submission" date="2016-10" db="EMBL/GenBank/DDBJ databases">
        <title>Evaluation of Human, Veterinary and Environmental Mycobacterium chelonae Isolates by Core Genome Phylogenomic Analysis, Targeted Gene Comparison, and Anti-microbial Susceptibility Patterns: A Tale of Mistaken Identities.</title>
        <authorList>
            <person name="Fogelson S.B."/>
            <person name="Camus A.C."/>
            <person name="Lorenz W."/>
            <person name="Vasireddy R."/>
            <person name="Vasireddy S."/>
            <person name="Smith T."/>
            <person name="Brown-Elliott B.A."/>
            <person name="Wallace R.J.Jr."/>
            <person name="Hasan N.A."/>
            <person name="Reischl U."/>
            <person name="Sanchez S."/>
        </authorList>
    </citation>
    <scope>NUCLEOTIDE SEQUENCE [LARGE SCALE GENOMIC DNA]</scope>
    <source>
        <strain evidence="1 2">1559</strain>
    </source>
</reference>
<evidence type="ECO:0008006" key="3">
    <source>
        <dbReference type="Google" id="ProtNLM"/>
    </source>
</evidence>
<protein>
    <recommendedName>
        <fullName evidence="3">FHA domain-containing protein</fullName>
    </recommendedName>
</protein>
<dbReference type="EMBL" id="MLIK01000019">
    <property type="protein sequence ID" value="OHU22128.1"/>
    <property type="molecule type" value="Genomic_DNA"/>
</dbReference>
<evidence type="ECO:0000313" key="1">
    <source>
        <dbReference type="EMBL" id="OHU22128.1"/>
    </source>
</evidence>
<dbReference type="AlphaFoldDB" id="A0A1S1LB30"/>
<accession>A0A1S1LB30</accession>